<evidence type="ECO:0000256" key="4">
    <source>
        <dbReference type="PROSITE-ProRule" id="PRU00600"/>
    </source>
</evidence>
<evidence type="ECO:0000256" key="5">
    <source>
        <dbReference type="SAM" id="MobiDB-lite"/>
    </source>
</evidence>
<dbReference type="InterPro" id="IPR006572">
    <property type="entry name" value="Znf_DBF"/>
</dbReference>
<dbReference type="GO" id="GO:0003676">
    <property type="term" value="F:nucleic acid binding"/>
    <property type="evidence" value="ECO:0007669"/>
    <property type="project" value="InterPro"/>
</dbReference>
<accession>A0A9P8TCB7</accession>
<dbReference type="GO" id="GO:0043539">
    <property type="term" value="F:protein serine/threonine kinase activator activity"/>
    <property type="evidence" value="ECO:0007669"/>
    <property type="project" value="TreeGrafter"/>
</dbReference>
<reference evidence="7" key="1">
    <citation type="journal article" date="2021" name="Open Biol.">
        <title>Shared evolutionary footprints suggest mitochondrial oxidative damage underlies multiple complex I losses in fungi.</title>
        <authorList>
            <person name="Schikora-Tamarit M.A."/>
            <person name="Marcet-Houben M."/>
            <person name="Nosek J."/>
            <person name="Gabaldon T."/>
        </authorList>
    </citation>
    <scope>NUCLEOTIDE SEQUENCE</scope>
    <source>
        <strain evidence="7">CBS6341</strain>
    </source>
</reference>
<dbReference type="GO" id="GO:0031431">
    <property type="term" value="C:Dbf4-dependent protein kinase complex"/>
    <property type="evidence" value="ECO:0007669"/>
    <property type="project" value="TreeGrafter"/>
</dbReference>
<keyword evidence="1" id="KW-0479">Metal-binding</keyword>
<dbReference type="Pfam" id="PF22437">
    <property type="entry name" value="DBF4_BRCT"/>
    <property type="match status" value="1"/>
</dbReference>
<dbReference type="InterPro" id="IPR013939">
    <property type="entry name" value="Regulatory_Dfp1/Him1"/>
</dbReference>
<evidence type="ECO:0000259" key="6">
    <source>
        <dbReference type="PROSITE" id="PS51265"/>
    </source>
</evidence>
<feature type="region of interest" description="Disordered" evidence="5">
    <location>
        <begin position="1"/>
        <end position="22"/>
    </location>
</feature>
<dbReference type="Pfam" id="PF08630">
    <property type="entry name" value="Dfp1_Him1_M"/>
    <property type="match status" value="1"/>
</dbReference>
<evidence type="ECO:0000256" key="3">
    <source>
        <dbReference type="ARBA" id="ARBA00022833"/>
    </source>
</evidence>
<dbReference type="Gene3D" id="6.10.250.3410">
    <property type="entry name" value="DBF zinc finger"/>
    <property type="match status" value="1"/>
</dbReference>
<dbReference type="AlphaFoldDB" id="A0A9P8TCB7"/>
<feature type="compositionally biased region" description="Low complexity" evidence="5">
    <location>
        <begin position="287"/>
        <end position="299"/>
    </location>
</feature>
<comment type="caution">
    <text evidence="7">The sequence shown here is derived from an EMBL/GenBank/DDBJ whole genome shotgun (WGS) entry which is preliminary data.</text>
</comment>
<feature type="compositionally biased region" description="Polar residues" evidence="5">
    <location>
        <begin position="11"/>
        <end position="22"/>
    </location>
</feature>
<evidence type="ECO:0000313" key="7">
    <source>
        <dbReference type="EMBL" id="KAH3673280.1"/>
    </source>
</evidence>
<sequence length="460" mass="53510">MENIRQPLRDVNTNSPSVKRQRLSNKASIHTFYNKGEQHNHIQEHQEQQESQQQIQQQYAVDKLPFSEWQRKWRKIMLNSTIYFDGSDSHANTRDLGKIKEKSKAITLFTRVGAHIQAFFDSNVTIVITSKPHDELSKNILAYQQHLKIWDYTKALRFLGNLGETSSSDPNDSLSQLLQNEKVFGANDRDPNAKRDDFYYFKHPYFFVHDLRNVIKPIAIREWKPKEKNEKPWPHLHKSSYGHSLFQADPADAHIQKKVDRRRLRYEQQRPYRERLREVYDKDKVSESSSPSSCELSSPQEDTIYDVSNITKAMPPPPPKFTLSRQASTLNNKYIEAQKRDCFEIEASGYNGSTNVSQRSTEFQTKNGLAPAVSSVASKQVSSLTKRIIEKRQKLQTTNDSNSNVKPKVSGYCENCRIGFEDFDEHIVSGRHRSFAEDDGQFRDIDDLIKRLKQDIQNKR</sequence>
<gene>
    <name evidence="7" type="ORF">WICMUC_003739</name>
</gene>
<dbReference type="FunFam" id="6.10.250.3410:FF:000001">
    <property type="entry name" value="Protein DBF4 homolog A"/>
    <property type="match status" value="1"/>
</dbReference>
<dbReference type="Proteomes" id="UP000769528">
    <property type="component" value="Unassembled WGS sequence"/>
</dbReference>
<dbReference type="GO" id="GO:0010571">
    <property type="term" value="P:positive regulation of nuclear cell cycle DNA replication"/>
    <property type="evidence" value="ECO:0007669"/>
    <property type="project" value="TreeGrafter"/>
</dbReference>
<dbReference type="InterPro" id="IPR051590">
    <property type="entry name" value="Replication_Regulatory_Kinase"/>
</dbReference>
<feature type="domain" description="DBF4-type" evidence="6">
    <location>
        <begin position="406"/>
        <end position="455"/>
    </location>
</feature>
<dbReference type="PANTHER" id="PTHR15375:SF26">
    <property type="entry name" value="PROTEIN CHIFFON"/>
    <property type="match status" value="1"/>
</dbReference>
<evidence type="ECO:0000313" key="8">
    <source>
        <dbReference type="Proteomes" id="UP000769528"/>
    </source>
</evidence>
<organism evidence="7 8">
    <name type="scientific">Wickerhamomyces mucosus</name>
    <dbReference type="NCBI Taxonomy" id="1378264"/>
    <lineage>
        <taxon>Eukaryota</taxon>
        <taxon>Fungi</taxon>
        <taxon>Dikarya</taxon>
        <taxon>Ascomycota</taxon>
        <taxon>Saccharomycotina</taxon>
        <taxon>Saccharomycetes</taxon>
        <taxon>Phaffomycetales</taxon>
        <taxon>Wickerhamomycetaceae</taxon>
        <taxon>Wickerhamomyces</taxon>
    </lineage>
</organism>
<dbReference type="SMART" id="SM00586">
    <property type="entry name" value="ZnF_DBF"/>
    <property type="match status" value="1"/>
</dbReference>
<dbReference type="GO" id="GO:0008270">
    <property type="term" value="F:zinc ion binding"/>
    <property type="evidence" value="ECO:0007669"/>
    <property type="project" value="UniProtKB-KW"/>
</dbReference>
<protein>
    <recommendedName>
        <fullName evidence="6">DBF4-type domain-containing protein</fullName>
    </recommendedName>
</protein>
<dbReference type="PROSITE" id="PS51265">
    <property type="entry name" value="ZF_DBF4"/>
    <property type="match status" value="1"/>
</dbReference>
<keyword evidence="2 4" id="KW-0863">Zinc-finger</keyword>
<dbReference type="OrthoDB" id="21380at2759"/>
<dbReference type="Pfam" id="PF07535">
    <property type="entry name" value="zf-DBF"/>
    <property type="match status" value="1"/>
</dbReference>
<feature type="region of interest" description="Disordered" evidence="5">
    <location>
        <begin position="275"/>
        <end position="300"/>
    </location>
</feature>
<proteinExistence type="predicted"/>
<evidence type="ECO:0000256" key="1">
    <source>
        <dbReference type="ARBA" id="ARBA00022723"/>
    </source>
</evidence>
<name>A0A9P8TCB7_9ASCO</name>
<dbReference type="InterPro" id="IPR036420">
    <property type="entry name" value="BRCT_dom_sf"/>
</dbReference>
<dbReference type="PANTHER" id="PTHR15375">
    <property type="entry name" value="ACTIVATOR OF S-PHASE KINASE-RELATED"/>
    <property type="match status" value="1"/>
</dbReference>
<reference evidence="7" key="2">
    <citation type="submission" date="2021-01" db="EMBL/GenBank/DDBJ databases">
        <authorList>
            <person name="Schikora-Tamarit M.A."/>
        </authorList>
    </citation>
    <scope>NUCLEOTIDE SEQUENCE</scope>
    <source>
        <strain evidence="7">CBS6341</strain>
    </source>
</reference>
<dbReference type="EMBL" id="JAEUBF010001028">
    <property type="protein sequence ID" value="KAH3673280.1"/>
    <property type="molecule type" value="Genomic_DNA"/>
</dbReference>
<feature type="compositionally biased region" description="Basic and acidic residues" evidence="5">
    <location>
        <begin position="275"/>
        <end position="286"/>
    </location>
</feature>
<dbReference type="InterPro" id="IPR055116">
    <property type="entry name" value="DBF4_BRCT"/>
</dbReference>
<keyword evidence="3" id="KW-0862">Zinc</keyword>
<dbReference type="GO" id="GO:1901987">
    <property type="term" value="P:regulation of cell cycle phase transition"/>
    <property type="evidence" value="ECO:0007669"/>
    <property type="project" value="TreeGrafter"/>
</dbReference>
<keyword evidence="8" id="KW-1185">Reference proteome</keyword>
<dbReference type="Gene3D" id="3.40.50.10190">
    <property type="entry name" value="BRCT domain"/>
    <property type="match status" value="1"/>
</dbReference>
<dbReference type="InterPro" id="IPR038545">
    <property type="entry name" value="Znf_DBF_sf"/>
</dbReference>
<evidence type="ECO:0000256" key="2">
    <source>
        <dbReference type="ARBA" id="ARBA00022771"/>
    </source>
</evidence>